<keyword evidence="4" id="KW-1185">Reference proteome</keyword>
<dbReference type="EMBL" id="GL870988">
    <property type="protein sequence ID" value="EGC37894.1"/>
    <property type="molecule type" value="Genomic_DNA"/>
</dbReference>
<dbReference type="FunCoup" id="F0ZDR7">
    <property type="interactions" value="56"/>
</dbReference>
<evidence type="ECO:0000256" key="1">
    <source>
        <dbReference type="SAM" id="MobiDB-lite"/>
    </source>
</evidence>
<name>F0ZDR7_DICPU</name>
<dbReference type="Pfam" id="PF13251">
    <property type="entry name" value="DUF4042"/>
    <property type="match status" value="2"/>
</dbReference>
<accession>F0ZDR7</accession>
<evidence type="ECO:0000313" key="4">
    <source>
        <dbReference type="Proteomes" id="UP000001064"/>
    </source>
</evidence>
<feature type="domain" description="DUF4042" evidence="2">
    <location>
        <begin position="545"/>
        <end position="640"/>
    </location>
</feature>
<dbReference type="PANTHER" id="PTHR13366:SF0">
    <property type="entry name" value="HEAT REPEAT-CONTAINING PROTEIN 6"/>
    <property type="match status" value="1"/>
</dbReference>
<reference evidence="4" key="1">
    <citation type="journal article" date="2011" name="Genome Biol.">
        <title>Comparative genomics of the social amoebae Dictyostelium discoideum and Dictyostelium purpureum.</title>
        <authorList>
            <consortium name="US DOE Joint Genome Institute (JGI-PGF)"/>
            <person name="Sucgang R."/>
            <person name="Kuo A."/>
            <person name="Tian X."/>
            <person name="Salerno W."/>
            <person name="Parikh A."/>
            <person name="Feasley C.L."/>
            <person name="Dalin E."/>
            <person name="Tu H."/>
            <person name="Huang E."/>
            <person name="Barry K."/>
            <person name="Lindquist E."/>
            <person name="Shapiro H."/>
            <person name="Bruce D."/>
            <person name="Schmutz J."/>
            <person name="Salamov A."/>
            <person name="Fey P."/>
            <person name="Gaudet P."/>
            <person name="Anjard C."/>
            <person name="Babu M.M."/>
            <person name="Basu S."/>
            <person name="Bushmanova Y."/>
            <person name="van der Wel H."/>
            <person name="Katoh-Kurasawa M."/>
            <person name="Dinh C."/>
            <person name="Coutinho P.M."/>
            <person name="Saito T."/>
            <person name="Elias M."/>
            <person name="Schaap P."/>
            <person name="Kay R.R."/>
            <person name="Henrissat B."/>
            <person name="Eichinger L."/>
            <person name="Rivero F."/>
            <person name="Putnam N.H."/>
            <person name="West C.M."/>
            <person name="Loomis W.F."/>
            <person name="Chisholm R.L."/>
            <person name="Shaulsky G."/>
            <person name="Strassmann J.E."/>
            <person name="Queller D.C."/>
            <person name="Kuspa A."/>
            <person name="Grigoriev I.V."/>
        </authorList>
    </citation>
    <scope>NUCLEOTIDE SEQUENCE [LARGE SCALE GENOMIC DNA]</scope>
    <source>
        <strain evidence="4">QSDP1</strain>
    </source>
</reference>
<dbReference type="OrthoDB" id="66533at2759"/>
<organism evidence="3 4">
    <name type="scientific">Dictyostelium purpureum</name>
    <name type="common">Slime mold</name>
    <dbReference type="NCBI Taxonomy" id="5786"/>
    <lineage>
        <taxon>Eukaryota</taxon>
        <taxon>Amoebozoa</taxon>
        <taxon>Evosea</taxon>
        <taxon>Eumycetozoa</taxon>
        <taxon>Dictyostelia</taxon>
        <taxon>Dictyosteliales</taxon>
        <taxon>Dictyosteliaceae</taxon>
        <taxon>Dictyostelium</taxon>
    </lineage>
</organism>
<dbReference type="InterPro" id="IPR016024">
    <property type="entry name" value="ARM-type_fold"/>
</dbReference>
<evidence type="ECO:0000259" key="2">
    <source>
        <dbReference type="Pfam" id="PF13251"/>
    </source>
</evidence>
<dbReference type="PANTHER" id="PTHR13366">
    <property type="entry name" value="MALARIA ANTIGEN-RELATED"/>
    <property type="match status" value="1"/>
</dbReference>
<dbReference type="Proteomes" id="UP000001064">
    <property type="component" value="Unassembled WGS sequence"/>
</dbReference>
<dbReference type="RefSeq" id="XP_003285554.1">
    <property type="nucleotide sequence ID" value="XM_003285506.1"/>
</dbReference>
<dbReference type="InterPro" id="IPR025283">
    <property type="entry name" value="DUF4042"/>
</dbReference>
<gene>
    <name evidence="3" type="ORF">DICPUDRAFT_149445</name>
</gene>
<dbReference type="eggNOG" id="KOG4535">
    <property type="taxonomic scope" value="Eukaryota"/>
</dbReference>
<protein>
    <recommendedName>
        <fullName evidence="2">DUF4042 domain-containing protein</fullName>
    </recommendedName>
</protein>
<dbReference type="SUPFAM" id="SSF48371">
    <property type="entry name" value="ARM repeat"/>
    <property type="match status" value="2"/>
</dbReference>
<dbReference type="KEGG" id="dpp:DICPUDRAFT_149445"/>
<dbReference type="OMA" id="INSNFDR"/>
<feature type="domain" description="DUF4042" evidence="2">
    <location>
        <begin position="416"/>
        <end position="510"/>
    </location>
</feature>
<dbReference type="InParanoid" id="F0ZDR7"/>
<sequence length="1341" mass="150497">MDFNNINNTNNVNNFNTPLLEKILKLQKPNLGALLNSNINNNNNNNKNNINNNKNYCHIQHNQLNDILNCLNELLIKFQSKAYLSPPQQPLSSSSSTTTTTSSSTNTLNSSNSSVSSASSISSTSSSASIVIPTEVLIRVLIKFCSVIPTDINYHRIQIYSSPLNLSIIQLPLKLAQLVILISRHQNSISFSDNTNDLEALVNFFLFIIKTDKPPQPTPIQQQPPINNSNTVNINLRIESLKALSSLLHNNGPHISNRLQQPLVDCLLELSNFTDSSIDQESKRIATVSLGNLCMQSGTKLSKYYISIFDRLFSNLERVTSLLNTDKYLIKAKGILDQRAKSLYNILKTLMFYGVNIASSTSQVLVYQYQFDYLSRKKKSHHHSPTNSEGGSNEVERSTGLTSSDSDIDERYNLSKLRFLTITLLNTMVKHSPKVFFGYWSLFLPSTPFPLTPTVFTSMLNDPDIKIKIASANLLQTIIDGSKDFLVAVNSIKPPSPNFNSTPTHTSTSVTYSPILSRLNKNTSNNNNNNSNSNYQINSPVLTTHTHSSFTTFSQNLTSILREIHNGLINILNQDPNLILPSFHQQILRCVSTLIVNCPYEKLNSPSLLINLFTSITPYVQHKDQSIQLIALICIKQLFDITPLSPKELNPILYNNSDSTSKNNNSILTIILGFLINDTSLTININNNNDLIPQPLPLPSSSNNQMESIKIESIQIFGALTKHCFSIFINYAEKVYNTLFSILNKEITNHLNNSNNNANSGGSSSSSSLLIDIPLSNYCLKTFDEITKAIHDAHKTNFEFDNNIVEIQFWNLFFNILPSLTIDPLPQIRSSICNIFSNITSTQFDRMKKNQQMHLVSVVLGLIFDDSHIVRASACRAVGILIKIESLHDDATFLSNAASCLTKSMGDVNINVKIKACWSLANLCDHLVSLKSNETVFNDIPQQILSKVLESLLNSSFDNPKIRSNVVRALGNFARFAGKSVLYNVNETSTFIKVLGNSNITGPIGGNEELNNNNDNNINNNQENINNNDDINKNNNFDENIINQKLPPQFLNSTTLKKDAIILDRIVDSLLKNAQEPSSSFNFVKVKWNACYALGNIFYNPEIEFPDKYGSCDKWLPQIYHTLIGLMKTCKNFKTRINATASLATQTHTRLKYSSFYREVLEAVIDSLKNINSVSDTSEFQYRDNLEKQLEIALIHMVSEMKFDEITSFSDIFFNDTDIIVTSFQKHQIILPSIAPNTTTNTNKPIPPLPIETDTPSSTPIISSTAPPITSSANSNIDRPTLKEYQKAIDVIKEFCKLYNNMDPNDPKKLQLSQLCLLFDFSESNYQRFYSKLQQFHLNNN</sequence>
<feature type="compositionally biased region" description="Low complexity" evidence="1">
    <location>
        <begin position="91"/>
        <end position="115"/>
    </location>
</feature>
<dbReference type="Gene3D" id="1.25.10.10">
    <property type="entry name" value="Leucine-rich Repeat Variant"/>
    <property type="match status" value="2"/>
</dbReference>
<dbReference type="InterPro" id="IPR052107">
    <property type="entry name" value="HEAT6"/>
</dbReference>
<dbReference type="STRING" id="5786.F0ZDR7"/>
<proteinExistence type="predicted"/>
<evidence type="ECO:0000313" key="3">
    <source>
        <dbReference type="EMBL" id="EGC37894.1"/>
    </source>
</evidence>
<dbReference type="GeneID" id="10503150"/>
<dbReference type="VEuPathDB" id="AmoebaDB:DICPUDRAFT_149445"/>
<dbReference type="InterPro" id="IPR011989">
    <property type="entry name" value="ARM-like"/>
</dbReference>
<feature type="region of interest" description="Disordered" evidence="1">
    <location>
        <begin position="86"/>
        <end position="115"/>
    </location>
</feature>
<feature type="region of interest" description="Disordered" evidence="1">
    <location>
        <begin position="380"/>
        <end position="404"/>
    </location>
</feature>